<reference evidence="4 5" key="1">
    <citation type="submission" date="2019-05" db="EMBL/GenBank/DDBJ databases">
        <authorList>
            <person name="Narsing Rao M.P."/>
            <person name="Li W.J."/>
        </authorList>
    </citation>
    <scope>NUCLEOTIDE SEQUENCE [LARGE SCALE GENOMIC DNA]</scope>
    <source>
        <strain evidence="4 5">SYSU_K30003</strain>
    </source>
</reference>
<dbReference type="Pfam" id="PF01408">
    <property type="entry name" value="GFO_IDH_MocA"/>
    <property type="match status" value="1"/>
</dbReference>
<dbReference type="InterPro" id="IPR000683">
    <property type="entry name" value="Gfo/Idh/MocA-like_OxRdtase_N"/>
</dbReference>
<proteinExistence type="predicted"/>
<dbReference type="InterPro" id="IPR036291">
    <property type="entry name" value="NAD(P)-bd_dom_sf"/>
</dbReference>
<dbReference type="Pfam" id="PF22725">
    <property type="entry name" value="GFO_IDH_MocA_C3"/>
    <property type="match status" value="1"/>
</dbReference>
<feature type="domain" description="Gfo/Idh/MocA-like oxidoreductase N-terminal" evidence="2">
    <location>
        <begin position="32"/>
        <end position="157"/>
    </location>
</feature>
<dbReference type="GO" id="GO:0016491">
    <property type="term" value="F:oxidoreductase activity"/>
    <property type="evidence" value="ECO:0007669"/>
    <property type="project" value="UniProtKB-KW"/>
</dbReference>
<evidence type="ECO:0000259" key="2">
    <source>
        <dbReference type="Pfam" id="PF01408"/>
    </source>
</evidence>
<dbReference type="SUPFAM" id="SSF55347">
    <property type="entry name" value="Glyceraldehyde-3-phosphate dehydrogenase-like, C-terminal domain"/>
    <property type="match status" value="1"/>
</dbReference>
<evidence type="ECO:0000313" key="4">
    <source>
        <dbReference type="EMBL" id="TLS51451.1"/>
    </source>
</evidence>
<dbReference type="Gene3D" id="3.40.50.720">
    <property type="entry name" value="NAD(P)-binding Rossmann-like Domain"/>
    <property type="match status" value="1"/>
</dbReference>
<dbReference type="InterPro" id="IPR050463">
    <property type="entry name" value="Gfo/Idh/MocA_oxidrdct_glycsds"/>
</dbReference>
<dbReference type="PANTHER" id="PTHR43818">
    <property type="entry name" value="BCDNA.GH03377"/>
    <property type="match status" value="1"/>
</dbReference>
<dbReference type="Proteomes" id="UP000309676">
    <property type="component" value="Unassembled WGS sequence"/>
</dbReference>
<gene>
    <name evidence="4" type="ORF">FE782_15180</name>
</gene>
<sequence>MRSARQKIFQGACGTMGTIDWLRKLGGISKMLNVALIGIEGFGRAHVRQIVAFANEGKLRCAAFADPGADPAGESFAALTALGAVRCDDDATLLAERPDVDAVVLATPLPLHRAMAIRALEAGRHVLVEKPPAVAVQDVDAMARAQEAAGRLCAVNFQNVSGSAFRRALELVRAGAIGRVSRIAGIGMWKRTDRYYSRTPWAGKLTLRGQLVLDGTLMNPFAHLLQNGLLLAEAAAADPADAEPLHLRAELYRAHPIEGDDTSCLRLATRGGVEVCMYTTLCYESNEPPAIEVVGDRGVLRWDYANRLEIRRAGGSAPETLQFPAEDLMRKMYSNWIDSIDDRAEPYCTVDRCRPFVAAVNGALLSSGGVHPIPADAVDIAEEHGNRVTTVRDLPELFREAAERSALLSELGVPWAVRTRRFSLEGFREFRL</sequence>
<organism evidence="4 5">
    <name type="scientific">Paenibacillus antri</name>
    <dbReference type="NCBI Taxonomy" id="2582848"/>
    <lineage>
        <taxon>Bacteria</taxon>
        <taxon>Bacillati</taxon>
        <taxon>Bacillota</taxon>
        <taxon>Bacilli</taxon>
        <taxon>Bacillales</taxon>
        <taxon>Paenibacillaceae</taxon>
        <taxon>Paenibacillus</taxon>
    </lineage>
</organism>
<protein>
    <submittedName>
        <fullName evidence="4">Gfo/Idh/MocA family oxidoreductase</fullName>
    </submittedName>
</protein>
<dbReference type="EMBL" id="VCIW01000009">
    <property type="protein sequence ID" value="TLS51451.1"/>
    <property type="molecule type" value="Genomic_DNA"/>
</dbReference>
<evidence type="ECO:0000256" key="1">
    <source>
        <dbReference type="ARBA" id="ARBA00023002"/>
    </source>
</evidence>
<dbReference type="AlphaFoldDB" id="A0A5R9G6W7"/>
<dbReference type="GO" id="GO:0000166">
    <property type="term" value="F:nucleotide binding"/>
    <property type="evidence" value="ECO:0007669"/>
    <property type="project" value="InterPro"/>
</dbReference>
<dbReference type="PANTHER" id="PTHR43818:SF11">
    <property type="entry name" value="BCDNA.GH03377"/>
    <property type="match status" value="1"/>
</dbReference>
<feature type="domain" description="GFO/IDH/MocA-like oxidoreductase" evidence="3">
    <location>
        <begin position="165"/>
        <end position="300"/>
    </location>
</feature>
<keyword evidence="1" id="KW-0560">Oxidoreductase</keyword>
<evidence type="ECO:0000259" key="3">
    <source>
        <dbReference type="Pfam" id="PF22725"/>
    </source>
</evidence>
<dbReference type="InterPro" id="IPR055170">
    <property type="entry name" value="GFO_IDH_MocA-like_dom"/>
</dbReference>
<evidence type="ECO:0000313" key="5">
    <source>
        <dbReference type="Proteomes" id="UP000309676"/>
    </source>
</evidence>
<name>A0A5R9G6W7_9BACL</name>
<comment type="caution">
    <text evidence="4">The sequence shown here is derived from an EMBL/GenBank/DDBJ whole genome shotgun (WGS) entry which is preliminary data.</text>
</comment>
<keyword evidence="5" id="KW-1185">Reference proteome</keyword>
<dbReference type="Gene3D" id="3.30.360.10">
    <property type="entry name" value="Dihydrodipicolinate Reductase, domain 2"/>
    <property type="match status" value="1"/>
</dbReference>
<dbReference type="SUPFAM" id="SSF51735">
    <property type="entry name" value="NAD(P)-binding Rossmann-fold domains"/>
    <property type="match status" value="1"/>
</dbReference>
<accession>A0A5R9G6W7</accession>